<evidence type="ECO:0000259" key="5">
    <source>
        <dbReference type="Pfam" id="PF08100"/>
    </source>
</evidence>
<dbReference type="Pfam" id="PF00891">
    <property type="entry name" value="Methyltransf_2"/>
    <property type="match status" value="1"/>
</dbReference>
<dbReference type="InterPro" id="IPR036388">
    <property type="entry name" value="WH-like_DNA-bd_sf"/>
</dbReference>
<keyword evidence="7" id="KW-1185">Reference proteome</keyword>
<keyword evidence="1" id="KW-0489">Methyltransferase</keyword>
<dbReference type="InterPro" id="IPR001077">
    <property type="entry name" value="COMT_C"/>
</dbReference>
<evidence type="ECO:0000256" key="3">
    <source>
        <dbReference type="ARBA" id="ARBA00022691"/>
    </source>
</evidence>
<keyword evidence="3" id="KW-0949">S-adenosyl-L-methionine</keyword>
<organism evidence="6 7">
    <name type="scientific">Amycolatopsis pithecellobii</name>
    <dbReference type="NCBI Taxonomy" id="664692"/>
    <lineage>
        <taxon>Bacteria</taxon>
        <taxon>Bacillati</taxon>
        <taxon>Actinomycetota</taxon>
        <taxon>Actinomycetes</taxon>
        <taxon>Pseudonocardiales</taxon>
        <taxon>Pseudonocardiaceae</taxon>
        <taxon>Amycolatopsis</taxon>
    </lineage>
</organism>
<name>A0A6N7Z0S4_9PSEU</name>
<reference evidence="6 7" key="1">
    <citation type="submission" date="2019-11" db="EMBL/GenBank/DDBJ databases">
        <title>Draft genome of Amycolatopsis RM579.</title>
        <authorList>
            <person name="Duangmal K."/>
            <person name="Mingma R."/>
        </authorList>
    </citation>
    <scope>NUCLEOTIDE SEQUENCE [LARGE SCALE GENOMIC DNA]</scope>
    <source>
        <strain evidence="6 7">RM579</strain>
    </source>
</reference>
<dbReference type="Gene3D" id="1.10.10.10">
    <property type="entry name" value="Winged helix-like DNA-binding domain superfamily/Winged helix DNA-binding domain"/>
    <property type="match status" value="1"/>
</dbReference>
<accession>A0A6N7Z0S4</accession>
<dbReference type="SUPFAM" id="SSF53335">
    <property type="entry name" value="S-adenosyl-L-methionine-dependent methyltransferases"/>
    <property type="match status" value="1"/>
</dbReference>
<dbReference type="EMBL" id="WMBA01000011">
    <property type="protein sequence ID" value="MTD54309.1"/>
    <property type="molecule type" value="Genomic_DNA"/>
</dbReference>
<dbReference type="GO" id="GO:0046983">
    <property type="term" value="F:protein dimerization activity"/>
    <property type="evidence" value="ECO:0007669"/>
    <property type="project" value="InterPro"/>
</dbReference>
<evidence type="ECO:0000313" key="6">
    <source>
        <dbReference type="EMBL" id="MTD54309.1"/>
    </source>
</evidence>
<dbReference type="Gene3D" id="3.40.50.150">
    <property type="entry name" value="Vaccinia Virus protein VP39"/>
    <property type="match status" value="1"/>
</dbReference>
<evidence type="ECO:0000259" key="4">
    <source>
        <dbReference type="Pfam" id="PF00891"/>
    </source>
</evidence>
<dbReference type="AlphaFoldDB" id="A0A6N7Z0S4"/>
<proteinExistence type="predicted"/>
<dbReference type="GO" id="GO:0008171">
    <property type="term" value="F:O-methyltransferase activity"/>
    <property type="evidence" value="ECO:0007669"/>
    <property type="project" value="InterPro"/>
</dbReference>
<dbReference type="InterPro" id="IPR036390">
    <property type="entry name" value="WH_DNA-bd_sf"/>
</dbReference>
<evidence type="ECO:0000256" key="1">
    <source>
        <dbReference type="ARBA" id="ARBA00022603"/>
    </source>
</evidence>
<dbReference type="InterPro" id="IPR029063">
    <property type="entry name" value="SAM-dependent_MTases_sf"/>
</dbReference>
<keyword evidence="2" id="KW-0808">Transferase</keyword>
<dbReference type="PANTHER" id="PTHR43712:SF2">
    <property type="entry name" value="O-METHYLTRANSFERASE CICE"/>
    <property type="match status" value="1"/>
</dbReference>
<protein>
    <submittedName>
        <fullName evidence="6">Uncharacterized protein</fullName>
    </submittedName>
</protein>
<evidence type="ECO:0000313" key="7">
    <source>
        <dbReference type="Proteomes" id="UP000440096"/>
    </source>
</evidence>
<dbReference type="Gene3D" id="1.10.287.1350">
    <property type="match status" value="1"/>
</dbReference>
<dbReference type="SUPFAM" id="SSF46785">
    <property type="entry name" value="Winged helix' DNA-binding domain"/>
    <property type="match status" value="1"/>
</dbReference>
<gene>
    <name evidence="6" type="ORF">GKO32_10020</name>
</gene>
<dbReference type="Proteomes" id="UP000440096">
    <property type="component" value="Unassembled WGS sequence"/>
</dbReference>
<comment type="caution">
    <text evidence="6">The sequence shown here is derived from an EMBL/GenBank/DDBJ whole genome shotgun (WGS) entry which is preliminary data.</text>
</comment>
<dbReference type="PROSITE" id="PS51683">
    <property type="entry name" value="SAM_OMT_II"/>
    <property type="match status" value="1"/>
</dbReference>
<evidence type="ECO:0000256" key="2">
    <source>
        <dbReference type="ARBA" id="ARBA00022679"/>
    </source>
</evidence>
<feature type="domain" description="O-methyltransferase dimerisation" evidence="5">
    <location>
        <begin position="211"/>
        <end position="283"/>
    </location>
</feature>
<dbReference type="GO" id="GO:0032259">
    <property type="term" value="P:methylation"/>
    <property type="evidence" value="ECO:0007669"/>
    <property type="project" value="UniProtKB-KW"/>
</dbReference>
<dbReference type="InterPro" id="IPR012967">
    <property type="entry name" value="COMT_dimerisation"/>
</dbReference>
<dbReference type="InterPro" id="IPR016461">
    <property type="entry name" value="COMT-like"/>
</dbReference>
<dbReference type="Pfam" id="PF08100">
    <property type="entry name" value="Dimerisation"/>
    <property type="match status" value="1"/>
</dbReference>
<feature type="domain" description="O-methyltransferase C-terminal" evidence="4">
    <location>
        <begin position="306"/>
        <end position="510"/>
    </location>
</feature>
<dbReference type="PANTHER" id="PTHR43712">
    <property type="entry name" value="PUTATIVE (AFU_ORTHOLOGUE AFUA_4G14580)-RELATED"/>
    <property type="match status" value="1"/>
</dbReference>
<dbReference type="OrthoDB" id="3804952at2"/>
<sequence>MALIRANDTESILAAAMPSLSDSERAAMSRHAGFAHTAVLVFPTTLDGLAAELAQHGITVGAMTPSVVVRDRLSRRYTVPVADLTVGIFHASVPDRLDRPCEVEIFAMVTPPELAHIAADERRHGWENHFALAVPAADAIVLNGLMTVTGTQMRPDGGGYNAHEDSTVLYFRNDHHPAPAYRRLELVSTGRFPDLVTAHRRESVPGTRLLRLLTGAWATQAIATAVELRLPDHLGTTADLATLAAATGCDRESLGRLVRYLSSLGILHASADGYALTDLGRLLRSDGKNSMAALASMYGGPFYRSFAALTDAVRTGAESYERVFGAHHFKHMAADPELAELFHRSMAASNAMFTEVVRLIDFSAARTVVDVAGGNGELLSQVLAAHPCLRGVLVDQPHVLTVAEPALAPFADRCALIPGDFTEVVPTGGDVYLLSRVLHDWDDAQCHTILTTCAANMPEHAELLVIERLLPESAGTESLAIPWDVHMLCNVGGRERTESHYRALLAKAGFTLVDTQPLPLDGYVLRARRER</sequence>